<dbReference type="Proteomes" id="UP001150924">
    <property type="component" value="Unassembled WGS sequence"/>
</dbReference>
<feature type="region of interest" description="Disordered" evidence="1">
    <location>
        <begin position="32"/>
        <end position="64"/>
    </location>
</feature>
<accession>A0A9X3F128</accession>
<comment type="caution">
    <text evidence="2">The sequence shown here is derived from an EMBL/GenBank/DDBJ whole genome shotgun (WGS) entry which is preliminary data.</text>
</comment>
<sequence>MQAKLRRGGWSPFEAVPSRLSATLGSVKCSRRSLAPSGCADELGKAEDPQDAEGLRPPAWVEHEDKEREMEDVMYQAVVSSEPPGHEVLVVIEPAQSRDGCRHFFRR</sequence>
<gene>
    <name evidence="2" type="ORF">OV079_51720</name>
</gene>
<name>A0A9X3F128_9BACT</name>
<dbReference type="EMBL" id="JAPNKE010000002">
    <property type="protein sequence ID" value="MCY1013861.1"/>
    <property type="molecule type" value="Genomic_DNA"/>
</dbReference>
<evidence type="ECO:0000313" key="2">
    <source>
        <dbReference type="EMBL" id="MCY1013861.1"/>
    </source>
</evidence>
<reference evidence="2" key="1">
    <citation type="submission" date="2022-11" db="EMBL/GenBank/DDBJ databases">
        <title>Minimal conservation of predation-associated metabolite biosynthetic gene clusters underscores biosynthetic potential of Myxococcota including descriptions for ten novel species: Archangium lansinium sp. nov., Myxococcus landrumus sp. nov., Nannocystis bai.</title>
        <authorList>
            <person name="Ahearne A."/>
            <person name="Stevens C."/>
            <person name="Phillips K."/>
        </authorList>
    </citation>
    <scope>NUCLEOTIDE SEQUENCE</scope>
    <source>
        <strain evidence="2">Na p29</strain>
    </source>
</reference>
<dbReference type="AlphaFoldDB" id="A0A9X3F128"/>
<organism evidence="2 3">
    <name type="scientific">Nannocystis pusilla</name>
    <dbReference type="NCBI Taxonomy" id="889268"/>
    <lineage>
        <taxon>Bacteria</taxon>
        <taxon>Pseudomonadati</taxon>
        <taxon>Myxococcota</taxon>
        <taxon>Polyangia</taxon>
        <taxon>Nannocystales</taxon>
        <taxon>Nannocystaceae</taxon>
        <taxon>Nannocystis</taxon>
    </lineage>
</organism>
<proteinExistence type="predicted"/>
<dbReference type="RefSeq" id="WP_267778017.1">
    <property type="nucleotide sequence ID" value="NZ_JAPNKE010000002.1"/>
</dbReference>
<protein>
    <submittedName>
        <fullName evidence="2">Uncharacterized protein</fullName>
    </submittedName>
</protein>
<evidence type="ECO:0000256" key="1">
    <source>
        <dbReference type="SAM" id="MobiDB-lite"/>
    </source>
</evidence>
<evidence type="ECO:0000313" key="3">
    <source>
        <dbReference type="Proteomes" id="UP001150924"/>
    </source>
</evidence>
<keyword evidence="3" id="KW-1185">Reference proteome</keyword>